<feature type="domain" description="HTH tetR-type" evidence="3">
    <location>
        <begin position="13"/>
        <end position="73"/>
    </location>
</feature>
<reference evidence="4 5" key="1">
    <citation type="submission" date="2023-02" db="EMBL/GenBank/DDBJ databases">
        <title>Dictyobacter halimunensis sp. nov., a new member of the class Ktedonobacteria from forest soil in a geothermal area.</title>
        <authorList>
            <person name="Rachmania M.K."/>
            <person name="Ningsih F."/>
            <person name="Sakai Y."/>
            <person name="Yabe S."/>
            <person name="Yokota A."/>
            <person name="Sjamsuridzal W."/>
        </authorList>
    </citation>
    <scope>NUCLEOTIDE SEQUENCE [LARGE SCALE GENOMIC DNA]</scope>
    <source>
        <strain evidence="4 5">S3.2.2.5</strain>
    </source>
</reference>
<dbReference type="PANTHER" id="PTHR30328">
    <property type="entry name" value="TRANSCRIPTIONAL REPRESSOR"/>
    <property type="match status" value="1"/>
</dbReference>
<dbReference type="InterPro" id="IPR009057">
    <property type="entry name" value="Homeodomain-like_sf"/>
</dbReference>
<dbReference type="InterPro" id="IPR001647">
    <property type="entry name" value="HTH_TetR"/>
</dbReference>
<evidence type="ECO:0000259" key="3">
    <source>
        <dbReference type="PROSITE" id="PS50977"/>
    </source>
</evidence>
<proteinExistence type="predicted"/>
<dbReference type="Proteomes" id="UP001344906">
    <property type="component" value="Unassembled WGS sequence"/>
</dbReference>
<evidence type="ECO:0000313" key="4">
    <source>
        <dbReference type="EMBL" id="GLV54087.1"/>
    </source>
</evidence>
<feature type="DNA-binding region" description="H-T-H motif" evidence="2">
    <location>
        <begin position="36"/>
        <end position="55"/>
    </location>
</feature>
<organism evidence="4 5">
    <name type="scientific">Dictyobacter halimunensis</name>
    <dbReference type="NCBI Taxonomy" id="3026934"/>
    <lineage>
        <taxon>Bacteria</taxon>
        <taxon>Bacillati</taxon>
        <taxon>Chloroflexota</taxon>
        <taxon>Ktedonobacteria</taxon>
        <taxon>Ktedonobacterales</taxon>
        <taxon>Dictyobacteraceae</taxon>
        <taxon>Dictyobacter</taxon>
    </lineage>
</organism>
<dbReference type="PRINTS" id="PR00455">
    <property type="entry name" value="HTHTETR"/>
</dbReference>
<keyword evidence="5" id="KW-1185">Reference proteome</keyword>
<dbReference type="PROSITE" id="PS50977">
    <property type="entry name" value="HTH_TETR_2"/>
    <property type="match status" value="1"/>
</dbReference>
<dbReference type="RefSeq" id="WP_338247799.1">
    <property type="nucleotide sequence ID" value="NZ_BSRI01000001.1"/>
</dbReference>
<evidence type="ECO:0000256" key="2">
    <source>
        <dbReference type="PROSITE-ProRule" id="PRU00335"/>
    </source>
</evidence>
<evidence type="ECO:0000256" key="1">
    <source>
        <dbReference type="ARBA" id="ARBA00023125"/>
    </source>
</evidence>
<dbReference type="PANTHER" id="PTHR30328:SF54">
    <property type="entry name" value="HTH-TYPE TRANSCRIPTIONAL REPRESSOR SCO4008"/>
    <property type="match status" value="1"/>
</dbReference>
<name>A0ABQ6FM50_9CHLR</name>
<sequence>MSPAEGKRTRDAQRTREAILEAAVEVFAEHGFAGARIDTIAKASGYNVSLLFQYFGDKLNLYTEVLRRAHEEATNVRARAFAPLLEQKDPFRDASQFRIFLETAIGGLFDHLVGHPRLMRILLWEMADGWQTYARISTQMPTDKIEKFEAIFQPARQAGWLRSGFSPTVQLMQALQTCLSYLASMPLYHAMLSEADASTVSNLAQAREYLVASVVAGIILDAPKSNGAR</sequence>
<dbReference type="InterPro" id="IPR041474">
    <property type="entry name" value="NicS_C"/>
</dbReference>
<comment type="caution">
    <text evidence="4">The sequence shown here is derived from an EMBL/GenBank/DDBJ whole genome shotgun (WGS) entry which is preliminary data.</text>
</comment>
<dbReference type="SUPFAM" id="SSF48498">
    <property type="entry name" value="Tetracyclin repressor-like, C-terminal domain"/>
    <property type="match status" value="1"/>
</dbReference>
<dbReference type="Pfam" id="PF17938">
    <property type="entry name" value="TetR_C_29"/>
    <property type="match status" value="1"/>
</dbReference>
<dbReference type="EMBL" id="BSRI01000001">
    <property type="protein sequence ID" value="GLV54087.1"/>
    <property type="molecule type" value="Genomic_DNA"/>
</dbReference>
<dbReference type="InterPro" id="IPR050109">
    <property type="entry name" value="HTH-type_TetR-like_transc_reg"/>
</dbReference>
<dbReference type="SUPFAM" id="SSF46689">
    <property type="entry name" value="Homeodomain-like"/>
    <property type="match status" value="1"/>
</dbReference>
<gene>
    <name evidence="4" type="ORF">KDH_09360</name>
</gene>
<keyword evidence="1 2" id="KW-0238">DNA-binding</keyword>
<accession>A0ABQ6FM50</accession>
<evidence type="ECO:0000313" key="5">
    <source>
        <dbReference type="Proteomes" id="UP001344906"/>
    </source>
</evidence>
<dbReference type="InterPro" id="IPR036271">
    <property type="entry name" value="Tet_transcr_reg_TetR-rel_C_sf"/>
</dbReference>
<dbReference type="Gene3D" id="1.10.357.10">
    <property type="entry name" value="Tetracycline Repressor, domain 2"/>
    <property type="match status" value="1"/>
</dbReference>
<dbReference type="Pfam" id="PF00440">
    <property type="entry name" value="TetR_N"/>
    <property type="match status" value="1"/>
</dbReference>
<protein>
    <submittedName>
        <fullName evidence="4">TetR family transcriptional regulator</fullName>
    </submittedName>
</protein>